<evidence type="ECO:0000313" key="9">
    <source>
        <dbReference type="EMBL" id="BAL60014.1"/>
    </source>
</evidence>
<dbReference type="InterPro" id="IPR000209">
    <property type="entry name" value="Peptidase_S8/S53_dom"/>
</dbReference>
<protein>
    <submittedName>
        <fullName evidence="9">Peptidase S8/S53</fullName>
    </submittedName>
</protein>
<feature type="domain" description="Peptidase S8/S53" evidence="8">
    <location>
        <begin position="396"/>
        <end position="533"/>
    </location>
</feature>
<gene>
    <name evidence="9" type="ORF">HGMM_OP4C650</name>
</gene>
<dbReference type="PROSITE" id="PS51892">
    <property type="entry name" value="SUBTILASE"/>
    <property type="match status" value="1"/>
</dbReference>
<sequence length="653" mass="70149">MGVLIKTKGPLARSQLPGASLSFFTPDLASARVTLDELRELARLPGVVFVEAAYRLEPHIDRSVPAVGGRFLHETTPRATGQGVIVGFVDTGIDWTHPDFRTDRDGDGFEESSRILWLWDQTETGFFGSPRVVPFGTEYTREEIERALRSGAQIVNERDESGHGTHTTGIAAGDGSASGGTFVGMAPNAELILVKTSYFSTDIIEGVRYVFEKASWLGKPAVVNLSLGGHFGPHDGTSLFEQSLEAFLEQRGRAIVASAGNDGDQDVHIGRQLRPREAFTFTFVPHEETAYVNIWYSGAANFTVSVTSPGINGPPQTVIAVRGQGDFTNTPDGSIEIDNAGGGLDPRNQDRAIAISLERIQPGAPWHITLTDQGGTGGRFDAWPGLSTMGFFLEGDSFSTVTEPATAKKIIAVGAYTTKVSWQGADGESHRFTDAQSEGQLAKFSARGPTRDGRLKPDLTAPGTAIVSALAKDSEVSQNEKLVLPGRAYVAMQGTSMAAPHVAGAVALLLQAQPHLSAEEILGQLQRTALQDAFTTDPMAWGAGKLQADRSFETLGLQEQLSAGRPALKLGPNPAFQSVTFFYSAVGTVSSVELKIFDLVGRPVYSQRLSPQSQRFQWTLRDDRGEPLPPGLYLVVVVADGRPSAPHPLIVRR</sequence>
<dbReference type="InterPro" id="IPR023828">
    <property type="entry name" value="Peptidase_S8_Ser-AS"/>
</dbReference>
<dbReference type="PANTHER" id="PTHR43806">
    <property type="entry name" value="PEPTIDASE S8"/>
    <property type="match status" value="1"/>
</dbReference>
<evidence type="ECO:0000256" key="2">
    <source>
        <dbReference type="ARBA" id="ARBA00022670"/>
    </source>
</evidence>
<dbReference type="AlphaFoldDB" id="H5SU14"/>
<dbReference type="Gene3D" id="2.60.40.4070">
    <property type="match status" value="1"/>
</dbReference>
<dbReference type="PRINTS" id="PR00723">
    <property type="entry name" value="SUBTILISIN"/>
</dbReference>
<name>H5SU14_ACEAU</name>
<dbReference type="CDD" id="cd07478">
    <property type="entry name" value="Peptidases_S8_CspA-like"/>
    <property type="match status" value="1"/>
</dbReference>
<dbReference type="InterPro" id="IPR050131">
    <property type="entry name" value="Peptidase_S8_subtilisin-like"/>
</dbReference>
<evidence type="ECO:0000256" key="6">
    <source>
        <dbReference type="PROSITE-ProRule" id="PRU01240"/>
    </source>
</evidence>
<reference evidence="9" key="1">
    <citation type="journal article" date="2005" name="Environ. Microbiol.">
        <title>Genetic and functional properties of uncultivated thermophilic crenarchaeotes from a subsurface gold mine as revealed by analysis of genome fragments.</title>
        <authorList>
            <person name="Nunoura T."/>
            <person name="Hirayama H."/>
            <person name="Takami H."/>
            <person name="Oida H."/>
            <person name="Nishi S."/>
            <person name="Shimamura S."/>
            <person name="Suzuki Y."/>
            <person name="Inagaki F."/>
            <person name="Takai K."/>
            <person name="Nealson K.H."/>
            <person name="Horikoshi K."/>
        </authorList>
    </citation>
    <scope>NUCLEOTIDE SEQUENCE</scope>
</reference>
<comment type="similarity">
    <text evidence="1 6 7">Belongs to the peptidase S8 family.</text>
</comment>
<dbReference type="InterPro" id="IPR036852">
    <property type="entry name" value="Peptidase_S8/S53_dom_sf"/>
</dbReference>
<evidence type="ECO:0000256" key="5">
    <source>
        <dbReference type="PIRSR" id="PIRSR615500-1"/>
    </source>
</evidence>
<dbReference type="SUPFAM" id="SSF52743">
    <property type="entry name" value="Subtilisin-like"/>
    <property type="match status" value="1"/>
</dbReference>
<evidence type="ECO:0000256" key="4">
    <source>
        <dbReference type="ARBA" id="ARBA00022825"/>
    </source>
</evidence>
<dbReference type="EMBL" id="AP011803">
    <property type="protein sequence ID" value="BAL60014.1"/>
    <property type="molecule type" value="Genomic_DNA"/>
</dbReference>
<dbReference type="InterPro" id="IPR015500">
    <property type="entry name" value="Peptidase_S8_subtilisin-rel"/>
</dbReference>
<dbReference type="Pfam" id="PF00082">
    <property type="entry name" value="Peptidase_S8"/>
    <property type="match status" value="2"/>
</dbReference>
<proteinExistence type="inferred from homology"/>
<feature type="active site" description="Charge relay system" evidence="5 6">
    <location>
        <position position="163"/>
    </location>
</feature>
<dbReference type="PANTHER" id="PTHR43806:SF11">
    <property type="entry name" value="CEREVISIN-RELATED"/>
    <property type="match status" value="1"/>
</dbReference>
<dbReference type="InterPro" id="IPR034045">
    <property type="entry name" value="Pep_S8_CspA-like"/>
</dbReference>
<dbReference type="PROSITE" id="PS00136">
    <property type="entry name" value="SUBTILASE_ASP"/>
    <property type="match status" value="1"/>
</dbReference>
<organism evidence="9">
    <name type="scientific">Acetithermum autotrophicum</name>
    <dbReference type="NCBI Taxonomy" id="1446466"/>
    <lineage>
        <taxon>Bacteria</taxon>
        <taxon>Candidatus Bipolaricaulota</taxon>
        <taxon>Candidatus Acetithermum</taxon>
    </lineage>
</organism>
<feature type="domain" description="Peptidase S8/S53" evidence="8">
    <location>
        <begin position="81"/>
        <end position="264"/>
    </location>
</feature>
<reference evidence="9" key="2">
    <citation type="journal article" date="2012" name="PLoS ONE">
        <title>A Deeply Branching Thermophilic Bacterium with an Ancient Acetyl-CoA Pathway Dominates a Subsurface Ecosystem.</title>
        <authorList>
            <person name="Takami H."/>
            <person name="Noguchi H."/>
            <person name="Takaki Y."/>
            <person name="Uchiyama I."/>
            <person name="Toyoda A."/>
            <person name="Nishi S."/>
            <person name="Chee G.-J."/>
            <person name="Arai W."/>
            <person name="Nunoura T."/>
            <person name="Itoh T."/>
            <person name="Hattori M."/>
            <person name="Takai K."/>
        </authorList>
    </citation>
    <scope>NUCLEOTIDE SEQUENCE</scope>
</reference>
<evidence type="ECO:0000256" key="1">
    <source>
        <dbReference type="ARBA" id="ARBA00011073"/>
    </source>
</evidence>
<dbReference type="GO" id="GO:0004252">
    <property type="term" value="F:serine-type endopeptidase activity"/>
    <property type="evidence" value="ECO:0007669"/>
    <property type="project" value="UniProtKB-UniRule"/>
</dbReference>
<evidence type="ECO:0000256" key="7">
    <source>
        <dbReference type="RuleBase" id="RU003355"/>
    </source>
</evidence>
<dbReference type="GO" id="GO:0006508">
    <property type="term" value="P:proteolysis"/>
    <property type="evidence" value="ECO:0007669"/>
    <property type="project" value="UniProtKB-KW"/>
</dbReference>
<keyword evidence="3 6" id="KW-0378">Hydrolase</keyword>
<feature type="active site" description="Charge relay system" evidence="5 6">
    <location>
        <position position="496"/>
    </location>
</feature>
<feature type="active site" description="Charge relay system" evidence="5 6">
    <location>
        <position position="90"/>
    </location>
</feature>
<accession>H5SU14</accession>
<evidence type="ECO:0000256" key="3">
    <source>
        <dbReference type="ARBA" id="ARBA00022801"/>
    </source>
</evidence>
<dbReference type="Gene3D" id="2.60.120.1290">
    <property type="match status" value="1"/>
</dbReference>
<keyword evidence="4 6" id="KW-0720">Serine protease</keyword>
<dbReference type="Gene3D" id="3.40.50.200">
    <property type="entry name" value="Peptidase S8/S53 domain"/>
    <property type="match status" value="1"/>
</dbReference>
<dbReference type="InterPro" id="IPR023827">
    <property type="entry name" value="Peptidase_S8_Asp-AS"/>
</dbReference>
<keyword evidence="2 6" id="KW-0645">Protease</keyword>
<evidence type="ECO:0000259" key="8">
    <source>
        <dbReference type="Pfam" id="PF00082"/>
    </source>
</evidence>
<dbReference type="PROSITE" id="PS00138">
    <property type="entry name" value="SUBTILASE_SER"/>
    <property type="match status" value="1"/>
</dbReference>